<dbReference type="RefSeq" id="WP_095717131.1">
    <property type="nucleotide sequence ID" value="NZ_NTGA01000004.1"/>
</dbReference>
<dbReference type="EMBL" id="NTGA01000004">
    <property type="protein sequence ID" value="PAY24672.1"/>
    <property type="molecule type" value="Genomic_DNA"/>
</dbReference>
<keyword evidence="2" id="KW-1185">Reference proteome</keyword>
<reference evidence="2" key="1">
    <citation type="submission" date="2017-09" db="EMBL/GenBank/DDBJ databases">
        <authorList>
            <person name="Zhang Y."/>
            <person name="Huang X."/>
            <person name="Liu J."/>
            <person name="Lu L."/>
            <person name="Peng K."/>
        </authorList>
    </citation>
    <scope>NUCLEOTIDE SEQUENCE [LARGE SCALE GENOMIC DNA]</scope>
    <source>
        <strain evidence="2">S-XJ-1</strain>
    </source>
</reference>
<protein>
    <submittedName>
        <fullName evidence="1">Tat pathway signal sequence domain protein</fullName>
    </submittedName>
</protein>
<dbReference type="PANTHER" id="PTHR35399">
    <property type="entry name" value="SLR8030 PROTEIN"/>
    <property type="match status" value="1"/>
</dbReference>
<dbReference type="Pfam" id="PF05787">
    <property type="entry name" value="PhoX"/>
    <property type="match status" value="1"/>
</dbReference>
<proteinExistence type="predicted"/>
<gene>
    <name evidence="1" type="ORF">CEY15_02455</name>
</gene>
<dbReference type="PANTHER" id="PTHR35399:SF4">
    <property type="entry name" value="MEMBRANE PROTEIN"/>
    <property type="match status" value="1"/>
</dbReference>
<evidence type="ECO:0000313" key="1">
    <source>
        <dbReference type="EMBL" id="PAY24672.1"/>
    </source>
</evidence>
<dbReference type="OrthoDB" id="9801383at2"/>
<dbReference type="AlphaFoldDB" id="A0A2A2WTW4"/>
<dbReference type="PROSITE" id="PS51318">
    <property type="entry name" value="TAT"/>
    <property type="match status" value="1"/>
</dbReference>
<dbReference type="InterPro" id="IPR008557">
    <property type="entry name" value="PhoX"/>
</dbReference>
<comment type="caution">
    <text evidence="1">The sequence shown here is derived from an EMBL/GenBank/DDBJ whole genome shotgun (WGS) entry which is preliminary data.</text>
</comment>
<organism evidence="1 2">
    <name type="scientific">Dietzia natronolimnaea</name>
    <dbReference type="NCBI Taxonomy" id="161920"/>
    <lineage>
        <taxon>Bacteria</taxon>
        <taxon>Bacillati</taxon>
        <taxon>Actinomycetota</taxon>
        <taxon>Actinomycetes</taxon>
        <taxon>Mycobacteriales</taxon>
        <taxon>Dietziaceae</taxon>
        <taxon>Dietzia</taxon>
    </lineage>
</organism>
<sequence length="515" mass="52622">MAETSIDRRRFLVGAAAVGAGVYVAGNLTGTFTGAGATANATGVGTEGYGDLVPDPNGLLDLPEGFTYSVVTHAGEHAMEGGATSPSDPDAAGYFPASGPLGSLSGALGSLGDLVGAGGGFLILNHEIGGSEPHVVPVTEGITFDDQAGGGCTVIAVDSRGARRSQYVGVAGTVNNCAGGVTPWGTWLTCEETELRAGGRSLAGKTASVDHGWVFEVSPDPALNRAQATVPLKFLGRFAHEAVAVHPTTGVIYLTEDAGSPNGHVYRWTPPAGFRPGTGSLAELARSEGGDTAGTFEMMRCVSGGTHVPDLSVATTVGTTYQVEWVDVPGRDRLAETTSIRKQSYADRGTRSRKLEGAWWKEGAYVVASFARMGDGSAAEHDGQVWRIAPDGASITLYSIFGRNPDPSVELADGGSFDGPDNITVSPHGGVVISEDGSGIQHVVGVDERGRAYPIARNRVSNSEFAGPVFNEDGSVMFVSIQGDGYTFAVTGPWARLAGSAGAGTGSLGSAGLGA</sequence>
<dbReference type="InterPro" id="IPR006311">
    <property type="entry name" value="TAT_signal"/>
</dbReference>
<name>A0A2A2WTW4_9ACTN</name>
<accession>A0A2A2WTW4</accession>
<evidence type="ECO:0000313" key="2">
    <source>
        <dbReference type="Proteomes" id="UP000218810"/>
    </source>
</evidence>
<dbReference type="SUPFAM" id="SSF63829">
    <property type="entry name" value="Calcium-dependent phosphotriesterase"/>
    <property type="match status" value="1"/>
</dbReference>
<dbReference type="Proteomes" id="UP000218810">
    <property type="component" value="Unassembled WGS sequence"/>
</dbReference>